<evidence type="ECO:0000259" key="2">
    <source>
        <dbReference type="Pfam" id="PF00561"/>
    </source>
</evidence>
<feature type="compositionally biased region" description="Pro residues" evidence="1">
    <location>
        <begin position="414"/>
        <end position="431"/>
    </location>
</feature>
<comment type="caution">
    <text evidence="3">The sequence shown here is derived from an EMBL/GenBank/DDBJ whole genome shotgun (WGS) entry which is preliminary data.</text>
</comment>
<dbReference type="OrthoDB" id="19657at2759"/>
<feature type="domain" description="AB hydrolase-1" evidence="2">
    <location>
        <begin position="57"/>
        <end position="252"/>
    </location>
</feature>
<evidence type="ECO:0000256" key="1">
    <source>
        <dbReference type="SAM" id="MobiDB-lite"/>
    </source>
</evidence>
<dbReference type="SUPFAM" id="SSF53474">
    <property type="entry name" value="alpha/beta-Hydrolases"/>
    <property type="match status" value="1"/>
</dbReference>
<evidence type="ECO:0000313" key="3">
    <source>
        <dbReference type="EMBL" id="KAH8107665.1"/>
    </source>
</evidence>
<reference evidence="3" key="1">
    <citation type="journal article" date="2021" name="New Phytol.">
        <title>Evolutionary innovations through gain and loss of genes in the ectomycorrhizal Boletales.</title>
        <authorList>
            <person name="Wu G."/>
            <person name="Miyauchi S."/>
            <person name="Morin E."/>
            <person name="Kuo A."/>
            <person name="Drula E."/>
            <person name="Varga T."/>
            <person name="Kohler A."/>
            <person name="Feng B."/>
            <person name="Cao Y."/>
            <person name="Lipzen A."/>
            <person name="Daum C."/>
            <person name="Hundley H."/>
            <person name="Pangilinan J."/>
            <person name="Johnson J."/>
            <person name="Barry K."/>
            <person name="LaButti K."/>
            <person name="Ng V."/>
            <person name="Ahrendt S."/>
            <person name="Min B."/>
            <person name="Choi I.G."/>
            <person name="Park H."/>
            <person name="Plett J.M."/>
            <person name="Magnuson J."/>
            <person name="Spatafora J.W."/>
            <person name="Nagy L.G."/>
            <person name="Henrissat B."/>
            <person name="Grigoriev I.V."/>
            <person name="Yang Z.L."/>
            <person name="Xu J."/>
            <person name="Martin F.M."/>
        </authorList>
    </citation>
    <scope>NUCLEOTIDE SEQUENCE</scope>
    <source>
        <strain evidence="3">KKN 215</strain>
    </source>
</reference>
<proteinExistence type="predicted"/>
<sequence>MPYVDLLSKEDFTSIWYMTNTPSGNVGAFDPDKPTIVMLPPIHLDSGWRYPQLDDPRLSQKYNIIAFDLRVTGKSIYRFNGKYDLWVAAADLAHSFHYLGLPPAHIFASEILSYTACRFASLFPDLCLSLTLCNIPAQSEMKAVFDAYDELCQLWGYAEDLETFEHANKLLLSYCASPTSHVDIQDEIVGYWQMEYPPWRRSHIISFAQVCLNRTEMTAAELAGITAPTLIIQADKNPLYPPQNAENLQNALVNVPGGAMIYMVKAEIGFITLFSASIVNQTFAKFLARQPRARSDIPLRVHSCEQIMKPALEKLASYKMDSSILSRDPTCALSFSCLPADVCQAQSDAVAVFAKNQRKAWSPLGLDGRPLRKFSERQSHWLADDGYTYTQAEQVKQKKEEKKRSKSSKTSKQEPPPPMPSPPRPAPPPLPTVELLETEPVSQQEQQVARARRLLIETTLGASEQQVVKGTMAKVVAHRGTTTPLRILR</sequence>
<organism evidence="3 4">
    <name type="scientific">Cristinia sonorae</name>
    <dbReference type="NCBI Taxonomy" id="1940300"/>
    <lineage>
        <taxon>Eukaryota</taxon>
        <taxon>Fungi</taxon>
        <taxon>Dikarya</taxon>
        <taxon>Basidiomycota</taxon>
        <taxon>Agaricomycotina</taxon>
        <taxon>Agaricomycetes</taxon>
        <taxon>Agaricomycetidae</taxon>
        <taxon>Agaricales</taxon>
        <taxon>Pleurotineae</taxon>
        <taxon>Stephanosporaceae</taxon>
        <taxon>Cristinia</taxon>
    </lineage>
</organism>
<protein>
    <submittedName>
        <fullName evidence="3">Alpha/beta-hydrolase</fullName>
    </submittedName>
</protein>
<keyword evidence="4" id="KW-1185">Reference proteome</keyword>
<accession>A0A8K0UXV2</accession>
<dbReference type="Pfam" id="PF00561">
    <property type="entry name" value="Abhydrolase_1"/>
    <property type="match status" value="1"/>
</dbReference>
<gene>
    <name evidence="3" type="ORF">BXZ70DRAFT_1003112</name>
</gene>
<dbReference type="InterPro" id="IPR029058">
    <property type="entry name" value="AB_hydrolase_fold"/>
</dbReference>
<dbReference type="EMBL" id="JAEVFJ010000001">
    <property type="protein sequence ID" value="KAH8107665.1"/>
    <property type="molecule type" value="Genomic_DNA"/>
</dbReference>
<feature type="region of interest" description="Disordered" evidence="1">
    <location>
        <begin position="392"/>
        <end position="433"/>
    </location>
</feature>
<dbReference type="Proteomes" id="UP000813824">
    <property type="component" value="Unassembled WGS sequence"/>
</dbReference>
<dbReference type="InterPro" id="IPR000073">
    <property type="entry name" value="AB_hydrolase_1"/>
</dbReference>
<dbReference type="Gene3D" id="3.40.50.1820">
    <property type="entry name" value="alpha/beta hydrolase"/>
    <property type="match status" value="1"/>
</dbReference>
<dbReference type="AlphaFoldDB" id="A0A8K0UXV2"/>
<name>A0A8K0UXV2_9AGAR</name>
<evidence type="ECO:0000313" key="4">
    <source>
        <dbReference type="Proteomes" id="UP000813824"/>
    </source>
</evidence>